<dbReference type="SUPFAM" id="SSF51735">
    <property type="entry name" value="NAD(P)-binding Rossmann-fold domains"/>
    <property type="match status" value="1"/>
</dbReference>
<dbReference type="GO" id="GO:0051287">
    <property type="term" value="F:NAD binding"/>
    <property type="evidence" value="ECO:0007669"/>
    <property type="project" value="InterPro"/>
</dbReference>
<dbReference type="GO" id="GO:0005829">
    <property type="term" value="C:cytosol"/>
    <property type="evidence" value="ECO:0007669"/>
    <property type="project" value="TreeGrafter"/>
</dbReference>
<evidence type="ECO:0000259" key="5">
    <source>
        <dbReference type="Pfam" id="PF00389"/>
    </source>
</evidence>
<dbReference type="Pfam" id="PF02826">
    <property type="entry name" value="2-Hacid_dh_C"/>
    <property type="match status" value="1"/>
</dbReference>
<protein>
    <recommendedName>
        <fullName evidence="9">D-3-phosphoglycerate dehydrogenase</fullName>
    </recommendedName>
</protein>
<reference evidence="7 8" key="1">
    <citation type="submission" date="2021-12" db="EMBL/GenBank/DDBJ databases">
        <title>High titer production of polyol ester of fatty acids by Rhodotorula paludigena BS15 towards product separation-free biomass refinery.</title>
        <authorList>
            <person name="Mano J."/>
            <person name="Ono H."/>
            <person name="Tanaka T."/>
            <person name="Naito K."/>
            <person name="Sushida H."/>
            <person name="Ike M."/>
            <person name="Tokuyasu K."/>
            <person name="Kitaoka M."/>
        </authorList>
    </citation>
    <scope>NUCLEOTIDE SEQUENCE [LARGE SCALE GENOMIC DNA]</scope>
    <source>
        <strain evidence="7 8">BS15</strain>
    </source>
</reference>
<feature type="domain" description="D-isomer specific 2-hydroxyacid dehydrogenase catalytic" evidence="5">
    <location>
        <begin position="11"/>
        <end position="327"/>
    </location>
</feature>
<keyword evidence="8" id="KW-1185">Reference proteome</keyword>
<evidence type="ECO:0000313" key="8">
    <source>
        <dbReference type="Proteomes" id="UP001342314"/>
    </source>
</evidence>
<dbReference type="InterPro" id="IPR029753">
    <property type="entry name" value="D-isomer_DH_CS"/>
</dbReference>
<keyword evidence="3" id="KW-0520">NAD</keyword>
<dbReference type="PANTHER" id="PTHR10996:SF264">
    <property type="entry name" value="HYPOTHETICAL D-ISOMER SPECIFIC 2-HYDROXYACID DEHYDROGENASE (EUROFUNG)"/>
    <property type="match status" value="1"/>
</dbReference>
<evidence type="ECO:0000256" key="3">
    <source>
        <dbReference type="ARBA" id="ARBA00023027"/>
    </source>
</evidence>
<dbReference type="Gene3D" id="3.40.50.720">
    <property type="entry name" value="NAD(P)-binding Rossmann-like Domain"/>
    <property type="match status" value="2"/>
</dbReference>
<dbReference type="Pfam" id="PF00389">
    <property type="entry name" value="2-Hacid_dh"/>
    <property type="match status" value="1"/>
</dbReference>
<comment type="caution">
    <text evidence="7">The sequence shown here is derived from an EMBL/GenBank/DDBJ whole genome shotgun (WGS) entry which is preliminary data.</text>
</comment>
<dbReference type="FunFam" id="3.40.50.720:FF:000203">
    <property type="entry name" value="D-3-phosphoglycerate dehydrogenase (SerA)"/>
    <property type="match status" value="1"/>
</dbReference>
<gene>
    <name evidence="7" type="ORF">Rhopal_003879-T1</name>
</gene>
<dbReference type="SUPFAM" id="SSF52283">
    <property type="entry name" value="Formate/glycerate dehydrogenase catalytic domain-like"/>
    <property type="match status" value="1"/>
</dbReference>
<sequence length="328" mass="35706">MPVPAKLPYTVAFADPMHLDGVELARELFEHVIVWDDPDYKRWIQEADGICNRAKVIPSADLRAAKKVRVLSKQGVGVDTVDLKACREKGITVCNTPGINAEAVAELSLGLALSLVRRISELDRRARAGEVNYPTNVMGNSLFGKTVGVVGMGNIGRQTAEKFRNACSCKLIAYDPYAPKEAWTKEGRGGALPHTRVDSIEEMLNQVDVLSLHLPLTPSTRGIIDRNLFERMKKGAILLNAARGGIVNEQDLYEALSTRTIAGAALDALENEPPTKEAYGNTFYTLDNIILTPHIGAATHEIQSLSARTVVEQCAALLQGKEIVNIVP</sequence>
<dbReference type="GO" id="GO:0016618">
    <property type="term" value="F:hydroxypyruvate reductase [NAD(P)H] activity"/>
    <property type="evidence" value="ECO:0007669"/>
    <property type="project" value="TreeGrafter"/>
</dbReference>
<dbReference type="InterPro" id="IPR050223">
    <property type="entry name" value="D-isomer_2-hydroxyacid_DH"/>
</dbReference>
<dbReference type="EMBL" id="BQKY01000007">
    <property type="protein sequence ID" value="GJN90865.1"/>
    <property type="molecule type" value="Genomic_DNA"/>
</dbReference>
<dbReference type="InterPro" id="IPR036291">
    <property type="entry name" value="NAD(P)-bd_dom_sf"/>
</dbReference>
<comment type="similarity">
    <text evidence="1 4">Belongs to the D-isomer specific 2-hydroxyacid dehydrogenase family.</text>
</comment>
<evidence type="ECO:0008006" key="9">
    <source>
        <dbReference type="Google" id="ProtNLM"/>
    </source>
</evidence>
<evidence type="ECO:0000256" key="2">
    <source>
        <dbReference type="ARBA" id="ARBA00023002"/>
    </source>
</evidence>
<evidence type="ECO:0000313" key="7">
    <source>
        <dbReference type="EMBL" id="GJN90865.1"/>
    </source>
</evidence>
<proteinExistence type="inferred from homology"/>
<dbReference type="PROSITE" id="PS00065">
    <property type="entry name" value="D_2_HYDROXYACID_DH_1"/>
    <property type="match status" value="1"/>
</dbReference>
<accession>A0AAV5GLX0</accession>
<evidence type="ECO:0000256" key="4">
    <source>
        <dbReference type="RuleBase" id="RU003719"/>
    </source>
</evidence>
<dbReference type="InterPro" id="IPR029752">
    <property type="entry name" value="D-isomer_DH_CS1"/>
</dbReference>
<keyword evidence="2 4" id="KW-0560">Oxidoreductase</keyword>
<dbReference type="AlphaFoldDB" id="A0AAV5GLX0"/>
<dbReference type="InterPro" id="IPR006139">
    <property type="entry name" value="D-isomer_2_OHA_DH_cat_dom"/>
</dbReference>
<evidence type="ECO:0000256" key="1">
    <source>
        <dbReference type="ARBA" id="ARBA00005854"/>
    </source>
</evidence>
<evidence type="ECO:0000259" key="6">
    <source>
        <dbReference type="Pfam" id="PF02826"/>
    </source>
</evidence>
<dbReference type="PROSITE" id="PS00671">
    <property type="entry name" value="D_2_HYDROXYACID_DH_3"/>
    <property type="match status" value="1"/>
</dbReference>
<dbReference type="PANTHER" id="PTHR10996">
    <property type="entry name" value="2-HYDROXYACID DEHYDROGENASE-RELATED"/>
    <property type="match status" value="1"/>
</dbReference>
<dbReference type="GO" id="GO:0030267">
    <property type="term" value="F:glyoxylate reductase (NADPH) activity"/>
    <property type="evidence" value="ECO:0007669"/>
    <property type="project" value="TreeGrafter"/>
</dbReference>
<organism evidence="7 8">
    <name type="scientific">Rhodotorula paludigena</name>
    <dbReference type="NCBI Taxonomy" id="86838"/>
    <lineage>
        <taxon>Eukaryota</taxon>
        <taxon>Fungi</taxon>
        <taxon>Dikarya</taxon>
        <taxon>Basidiomycota</taxon>
        <taxon>Pucciniomycotina</taxon>
        <taxon>Microbotryomycetes</taxon>
        <taxon>Sporidiobolales</taxon>
        <taxon>Sporidiobolaceae</taxon>
        <taxon>Rhodotorula</taxon>
    </lineage>
</organism>
<name>A0AAV5GLX0_9BASI</name>
<dbReference type="InterPro" id="IPR006140">
    <property type="entry name" value="D-isomer_DH_NAD-bd"/>
</dbReference>
<feature type="domain" description="D-isomer specific 2-hydroxyacid dehydrogenase NAD-binding" evidence="6">
    <location>
        <begin position="109"/>
        <end position="296"/>
    </location>
</feature>
<dbReference type="Proteomes" id="UP001342314">
    <property type="component" value="Unassembled WGS sequence"/>
</dbReference>
<dbReference type="CDD" id="cd12173">
    <property type="entry name" value="PGDH_4"/>
    <property type="match status" value="1"/>
</dbReference>